<gene>
    <name evidence="3" type="ORF">SSX86_025510</name>
</gene>
<reference evidence="3 4" key="1">
    <citation type="submission" date="2024-04" db="EMBL/GenBank/DDBJ databases">
        <title>The reference genome of an endangered Asteraceae, Deinandra increscens subsp. villosa, native to the Central Coast of California.</title>
        <authorList>
            <person name="Guilliams M."/>
            <person name="Hasenstab-Lehman K."/>
            <person name="Meyer R."/>
            <person name="Mcevoy S."/>
        </authorList>
    </citation>
    <scope>NUCLEOTIDE SEQUENCE [LARGE SCALE GENOMIC DNA]</scope>
    <source>
        <tissue evidence="3">Leaf</tissue>
    </source>
</reference>
<proteinExistence type="predicted"/>
<dbReference type="AlphaFoldDB" id="A0AAP0GN24"/>
<dbReference type="InterPro" id="IPR001810">
    <property type="entry name" value="F-box_dom"/>
</dbReference>
<sequence length="373" mass="43848">MKKKREGKAKRLSMDRISTLPQPILEIILSLLPTHEAARTSVLSREWRYKWTKIPKLELCHYTPRENMDVRCKNLYNIHQVLLLHHVPIHELTLYTCKDCDCFEFDQIILHLAKNHTFKKLALYGLNYTYRFDLPISIFSLHHLTDLCLYCVDLEHQPVFNGFGSLRSLVLDDVGISTKTLLHLLSNCPSLKSFNLRIGGTHFGEPCTIIELFKCLPTIEHLTTCRYVFWFWLHLGAVPRALPSLLFHLKYFCFEQMSFGDRDELPFLLVLIKYSPNLEKIKLEIDSNDKSFEEYSVEWEEYSNVWLEHLVELEIEYFSNLKLEMEFVKFILARSPKLKTVRIESVVDEDQESEMFKTLLRASRASPVIIDVT</sequence>
<evidence type="ECO:0008006" key="5">
    <source>
        <dbReference type="Google" id="ProtNLM"/>
    </source>
</evidence>
<dbReference type="SUPFAM" id="SSF52047">
    <property type="entry name" value="RNI-like"/>
    <property type="match status" value="1"/>
</dbReference>
<dbReference type="SUPFAM" id="SSF81383">
    <property type="entry name" value="F-box domain"/>
    <property type="match status" value="1"/>
</dbReference>
<comment type="caution">
    <text evidence="3">The sequence shown here is derived from an EMBL/GenBank/DDBJ whole genome shotgun (WGS) entry which is preliminary data.</text>
</comment>
<dbReference type="Gene3D" id="3.80.10.10">
    <property type="entry name" value="Ribonuclease Inhibitor"/>
    <property type="match status" value="1"/>
</dbReference>
<dbReference type="InterPro" id="IPR055411">
    <property type="entry name" value="LRR_FXL15/At3g58940/PEG3-like"/>
</dbReference>
<organism evidence="3 4">
    <name type="scientific">Deinandra increscens subsp. villosa</name>
    <dbReference type="NCBI Taxonomy" id="3103831"/>
    <lineage>
        <taxon>Eukaryota</taxon>
        <taxon>Viridiplantae</taxon>
        <taxon>Streptophyta</taxon>
        <taxon>Embryophyta</taxon>
        <taxon>Tracheophyta</taxon>
        <taxon>Spermatophyta</taxon>
        <taxon>Magnoliopsida</taxon>
        <taxon>eudicotyledons</taxon>
        <taxon>Gunneridae</taxon>
        <taxon>Pentapetalae</taxon>
        <taxon>asterids</taxon>
        <taxon>campanulids</taxon>
        <taxon>Asterales</taxon>
        <taxon>Asteraceae</taxon>
        <taxon>Asteroideae</taxon>
        <taxon>Heliantheae alliance</taxon>
        <taxon>Madieae</taxon>
        <taxon>Madiinae</taxon>
        <taxon>Deinandra</taxon>
    </lineage>
</organism>
<keyword evidence="4" id="KW-1185">Reference proteome</keyword>
<evidence type="ECO:0000313" key="4">
    <source>
        <dbReference type="Proteomes" id="UP001408789"/>
    </source>
</evidence>
<dbReference type="InterPro" id="IPR053781">
    <property type="entry name" value="F-box_AtFBL13-like"/>
</dbReference>
<feature type="domain" description="F-box/LRR-repeat protein 15/At3g58940/PEG3-like LRR" evidence="2">
    <location>
        <begin position="111"/>
        <end position="197"/>
    </location>
</feature>
<dbReference type="PANTHER" id="PTHR31639">
    <property type="entry name" value="F-BOX PROTEIN-LIKE"/>
    <property type="match status" value="1"/>
</dbReference>
<dbReference type="Pfam" id="PF24758">
    <property type="entry name" value="LRR_At5g56370"/>
    <property type="match status" value="1"/>
</dbReference>
<accession>A0AAP0GN24</accession>
<dbReference type="Pfam" id="PF00646">
    <property type="entry name" value="F-box"/>
    <property type="match status" value="1"/>
</dbReference>
<dbReference type="EMBL" id="JBCNJP010000025">
    <property type="protein sequence ID" value="KAK9054432.1"/>
    <property type="molecule type" value="Genomic_DNA"/>
</dbReference>
<evidence type="ECO:0000259" key="1">
    <source>
        <dbReference type="Pfam" id="PF00646"/>
    </source>
</evidence>
<feature type="domain" description="F-box" evidence="1">
    <location>
        <begin position="17"/>
        <end position="55"/>
    </location>
</feature>
<dbReference type="InterPro" id="IPR036047">
    <property type="entry name" value="F-box-like_dom_sf"/>
</dbReference>
<evidence type="ECO:0000259" key="2">
    <source>
        <dbReference type="Pfam" id="PF24758"/>
    </source>
</evidence>
<protein>
    <recommendedName>
        <fullName evidence="5">F-box domain, FBD domain, Leucine-rich repeat domain, L domain-like protein</fullName>
    </recommendedName>
</protein>
<dbReference type="InterPro" id="IPR032675">
    <property type="entry name" value="LRR_dom_sf"/>
</dbReference>
<dbReference type="PANTHER" id="PTHR31639:SF315">
    <property type="entry name" value="LEUCINE-RICH REPEAT DOMAIN SUPERFAMILY, F-BOX-LIKE DOMAIN SUPERFAMILY"/>
    <property type="match status" value="1"/>
</dbReference>
<dbReference type="Proteomes" id="UP001408789">
    <property type="component" value="Unassembled WGS sequence"/>
</dbReference>
<evidence type="ECO:0000313" key="3">
    <source>
        <dbReference type="EMBL" id="KAK9054432.1"/>
    </source>
</evidence>
<name>A0AAP0GN24_9ASTR</name>
<dbReference type="CDD" id="cd22160">
    <property type="entry name" value="F-box_AtFBL13-like"/>
    <property type="match status" value="1"/>
</dbReference>